<dbReference type="InterPro" id="IPR011901">
    <property type="entry name" value="Grx2"/>
</dbReference>
<evidence type="ECO:0000259" key="1">
    <source>
        <dbReference type="PROSITE" id="PS50404"/>
    </source>
</evidence>
<sequence length="216" mass="24564">MNLYLYDHCPFCVRAEMVANYKQVNQQNIYLANDDEESCYKLIGAKVLPILEHQGDAMGESLDIAKRLDELGNPEKIIEEGGHAKDVLEVLNQVNFSINCLLFPRNIRIGLPEFKTQSAQDYFEGKKEKIIDMSFATAMDQTQEHIDKVENALGKLPSLSLPSDRENTLSWDDVLVYPVLRNLTMVANLTFPDSVQAYIDEVSKLTQTHTYFDKAI</sequence>
<accession>A0ABW4AZB3</accession>
<feature type="domain" description="GST N-terminal" evidence="1">
    <location>
        <begin position="1"/>
        <end position="76"/>
    </location>
</feature>
<proteinExistence type="predicted"/>
<dbReference type="NCBIfam" id="NF007702">
    <property type="entry name" value="PRK10387.1"/>
    <property type="match status" value="1"/>
</dbReference>
<dbReference type="InterPro" id="IPR036282">
    <property type="entry name" value="Glutathione-S-Trfase_C_sf"/>
</dbReference>
<dbReference type="SUPFAM" id="SSF47616">
    <property type="entry name" value="GST C-terminal domain-like"/>
    <property type="match status" value="1"/>
</dbReference>
<gene>
    <name evidence="2" type="primary">grxB</name>
    <name evidence="2" type="ORF">ACFQ45_04775</name>
</gene>
<evidence type="ECO:0000313" key="3">
    <source>
        <dbReference type="Proteomes" id="UP001597059"/>
    </source>
</evidence>
<name>A0ABW4AZB3_9GAMM</name>
<dbReference type="SUPFAM" id="SSF52833">
    <property type="entry name" value="Thioredoxin-like"/>
    <property type="match status" value="1"/>
</dbReference>
<dbReference type="InterPro" id="IPR004045">
    <property type="entry name" value="Glutathione_S-Trfase_N"/>
</dbReference>
<dbReference type="Pfam" id="PF04399">
    <property type="entry name" value="Glutaredoxin2_C"/>
    <property type="match status" value="1"/>
</dbReference>
<organism evidence="2 3">
    <name type="scientific">Rhodanobacter aciditrophus</name>
    <dbReference type="NCBI Taxonomy" id="1623218"/>
    <lineage>
        <taxon>Bacteria</taxon>
        <taxon>Pseudomonadati</taxon>
        <taxon>Pseudomonadota</taxon>
        <taxon>Gammaproteobacteria</taxon>
        <taxon>Lysobacterales</taxon>
        <taxon>Rhodanobacteraceae</taxon>
        <taxon>Rhodanobacter</taxon>
    </lineage>
</organism>
<protein>
    <submittedName>
        <fullName evidence="2">Glutaredoxin 2</fullName>
    </submittedName>
</protein>
<dbReference type="InterPro" id="IPR036249">
    <property type="entry name" value="Thioredoxin-like_sf"/>
</dbReference>
<dbReference type="RefSeq" id="WP_377365838.1">
    <property type="nucleotide sequence ID" value="NZ_JBHTMN010000006.1"/>
</dbReference>
<evidence type="ECO:0000313" key="2">
    <source>
        <dbReference type="EMBL" id="MFD1382663.1"/>
    </source>
</evidence>
<dbReference type="InterPro" id="IPR007494">
    <property type="entry name" value="Glutaredoxin2_C"/>
</dbReference>
<dbReference type="NCBIfam" id="TIGR02182">
    <property type="entry name" value="GRXB"/>
    <property type="match status" value="1"/>
</dbReference>
<reference evidence="3" key="1">
    <citation type="journal article" date="2019" name="Int. J. Syst. Evol. Microbiol.">
        <title>The Global Catalogue of Microorganisms (GCM) 10K type strain sequencing project: providing services to taxonomists for standard genome sequencing and annotation.</title>
        <authorList>
            <consortium name="The Broad Institute Genomics Platform"/>
            <consortium name="The Broad Institute Genome Sequencing Center for Infectious Disease"/>
            <person name="Wu L."/>
            <person name="Ma J."/>
        </authorList>
    </citation>
    <scope>NUCLEOTIDE SEQUENCE [LARGE SCALE GENOMIC DNA]</scope>
    <source>
        <strain evidence="3">JCM 30774</strain>
    </source>
</reference>
<dbReference type="Gene3D" id="1.20.1050.10">
    <property type="match status" value="1"/>
</dbReference>
<dbReference type="Gene3D" id="3.40.30.10">
    <property type="entry name" value="Glutaredoxin"/>
    <property type="match status" value="1"/>
</dbReference>
<dbReference type="EMBL" id="JBHTMN010000006">
    <property type="protein sequence ID" value="MFD1382663.1"/>
    <property type="molecule type" value="Genomic_DNA"/>
</dbReference>
<dbReference type="Pfam" id="PF13417">
    <property type="entry name" value="GST_N_3"/>
    <property type="match status" value="1"/>
</dbReference>
<dbReference type="Proteomes" id="UP001597059">
    <property type="component" value="Unassembled WGS sequence"/>
</dbReference>
<keyword evidence="3" id="KW-1185">Reference proteome</keyword>
<dbReference type="PROSITE" id="PS50404">
    <property type="entry name" value="GST_NTER"/>
    <property type="match status" value="1"/>
</dbReference>
<comment type="caution">
    <text evidence="2">The sequence shown here is derived from an EMBL/GenBank/DDBJ whole genome shotgun (WGS) entry which is preliminary data.</text>
</comment>